<organism evidence="2 3">
    <name type="scientific">Globisporangium ultimum (strain ATCC 200006 / CBS 805.95 / DAOM BR144)</name>
    <name type="common">Pythium ultimum</name>
    <dbReference type="NCBI Taxonomy" id="431595"/>
    <lineage>
        <taxon>Eukaryota</taxon>
        <taxon>Sar</taxon>
        <taxon>Stramenopiles</taxon>
        <taxon>Oomycota</taxon>
        <taxon>Peronosporomycetes</taxon>
        <taxon>Pythiales</taxon>
        <taxon>Pythiaceae</taxon>
        <taxon>Globisporangium</taxon>
    </lineage>
</organism>
<dbReference type="AlphaFoldDB" id="K3WN81"/>
<evidence type="ECO:0000313" key="3">
    <source>
        <dbReference type="Proteomes" id="UP000019132"/>
    </source>
</evidence>
<keyword evidence="1" id="KW-1133">Transmembrane helix</keyword>
<feature type="transmembrane region" description="Helical" evidence="1">
    <location>
        <begin position="285"/>
        <end position="307"/>
    </location>
</feature>
<dbReference type="HOGENOM" id="CLU_046069_0_0_1"/>
<keyword evidence="1" id="KW-0472">Membrane</keyword>
<reference evidence="3" key="1">
    <citation type="journal article" date="2010" name="Genome Biol.">
        <title>Genome sequence of the necrotrophic plant pathogen Pythium ultimum reveals original pathogenicity mechanisms and effector repertoire.</title>
        <authorList>
            <person name="Levesque C.A."/>
            <person name="Brouwer H."/>
            <person name="Cano L."/>
            <person name="Hamilton J.P."/>
            <person name="Holt C."/>
            <person name="Huitema E."/>
            <person name="Raffaele S."/>
            <person name="Robideau G.P."/>
            <person name="Thines M."/>
            <person name="Win J."/>
            <person name="Zerillo M.M."/>
            <person name="Beakes G.W."/>
            <person name="Boore J.L."/>
            <person name="Busam D."/>
            <person name="Dumas B."/>
            <person name="Ferriera S."/>
            <person name="Fuerstenberg S.I."/>
            <person name="Gachon C.M."/>
            <person name="Gaulin E."/>
            <person name="Govers F."/>
            <person name="Grenville-Briggs L."/>
            <person name="Horner N."/>
            <person name="Hostetler J."/>
            <person name="Jiang R.H."/>
            <person name="Johnson J."/>
            <person name="Krajaejun T."/>
            <person name="Lin H."/>
            <person name="Meijer H.J."/>
            <person name="Moore B."/>
            <person name="Morris P."/>
            <person name="Phuntmart V."/>
            <person name="Puiu D."/>
            <person name="Shetty J."/>
            <person name="Stajich J.E."/>
            <person name="Tripathy S."/>
            <person name="Wawra S."/>
            <person name="van West P."/>
            <person name="Whitty B.R."/>
            <person name="Coutinho P.M."/>
            <person name="Henrissat B."/>
            <person name="Martin F."/>
            <person name="Thomas P.D."/>
            <person name="Tyler B.M."/>
            <person name="De Vries R.P."/>
            <person name="Kamoun S."/>
            <person name="Yandell M."/>
            <person name="Tisserat N."/>
            <person name="Buell C.R."/>
        </authorList>
    </citation>
    <scope>NUCLEOTIDE SEQUENCE</scope>
    <source>
        <strain evidence="3">DAOM:BR144</strain>
    </source>
</reference>
<dbReference type="eggNOG" id="KOG0192">
    <property type="taxonomic scope" value="Eukaryota"/>
</dbReference>
<reference evidence="2" key="3">
    <citation type="submission" date="2015-02" db="UniProtKB">
        <authorList>
            <consortium name="EnsemblProtists"/>
        </authorList>
    </citation>
    <scope>IDENTIFICATION</scope>
    <source>
        <strain evidence="2">DAOM BR144</strain>
    </source>
</reference>
<dbReference type="STRING" id="431595.K3WN81"/>
<proteinExistence type="predicted"/>
<sequence length="415" mass="45716">MHHAQRRLRRVLNATDPTASIIIPAETMFVFNGTSSDLAQQFYQRYQAGDTLAKLRISHKNLPRLIQDRLAKYELKFEDLHALLQRALLWDSGCVLDASGDTEGSAMKLIQIYTANDTTMANIAVSYAEVTIGAGCSVANCSTTSSFTSTTGCQGTRLAPVMKCAVAEQLNSTTHSSTSFWATGGNAKAIPELSVASHLWTDSETSETYSVNAIHTIPVAQESSFRCTSDAVDDSDFSSMVIPCASYKTLALSSSSSTQWSAPKHGMLVTVWLEHAQADKPGFNMYYIVLILVGVIAGLVLLIVLACKGKSRFRKRQQRRAEAKMTSADPQAFLDASLNSNEQFEVSSGVVALTPVQTILESDHENWRNDWNNHAFLSSNAFVGKRLRMDHLVFRKQIAKTTRSEVWIATYHGER</sequence>
<dbReference type="InParanoid" id="K3WN81"/>
<name>K3WN81_GLOUD</name>
<reference evidence="3" key="2">
    <citation type="submission" date="2010-04" db="EMBL/GenBank/DDBJ databases">
        <authorList>
            <person name="Buell R."/>
            <person name="Hamilton J."/>
            <person name="Hostetler J."/>
        </authorList>
    </citation>
    <scope>NUCLEOTIDE SEQUENCE [LARGE SCALE GENOMIC DNA]</scope>
    <source>
        <strain evidence="3">DAOM:BR144</strain>
    </source>
</reference>
<dbReference type="Proteomes" id="UP000019132">
    <property type="component" value="Unassembled WGS sequence"/>
</dbReference>
<accession>K3WN81</accession>
<keyword evidence="3" id="KW-1185">Reference proteome</keyword>
<protein>
    <submittedName>
        <fullName evidence="2">Uncharacterized protein</fullName>
    </submittedName>
</protein>
<evidence type="ECO:0000256" key="1">
    <source>
        <dbReference type="SAM" id="Phobius"/>
    </source>
</evidence>
<dbReference type="EnsemblProtists" id="PYU1_T006423">
    <property type="protein sequence ID" value="PYU1_T006423"/>
    <property type="gene ID" value="PYU1_G006411"/>
</dbReference>
<dbReference type="EMBL" id="GL376604">
    <property type="status" value="NOT_ANNOTATED_CDS"/>
    <property type="molecule type" value="Genomic_DNA"/>
</dbReference>
<dbReference type="VEuPathDB" id="FungiDB:PYU1_G006411"/>
<evidence type="ECO:0000313" key="2">
    <source>
        <dbReference type="EnsemblProtists" id="PYU1_T006423"/>
    </source>
</evidence>
<keyword evidence="1" id="KW-0812">Transmembrane</keyword>